<dbReference type="PANTHER" id="PTHR33383:SF1">
    <property type="entry name" value="MEMBRANE PROTEIN INSERTION EFFICIENCY FACTOR-RELATED"/>
    <property type="match status" value="1"/>
</dbReference>
<dbReference type="EMBL" id="AFCE01000098">
    <property type="protein sequence ID" value="EGL83537.1"/>
    <property type="molecule type" value="Genomic_DNA"/>
</dbReference>
<dbReference type="Pfam" id="PF01809">
    <property type="entry name" value="YidD"/>
    <property type="match status" value="1"/>
</dbReference>
<dbReference type="eggNOG" id="COG0759">
    <property type="taxonomic scope" value="Bacteria"/>
</dbReference>
<dbReference type="HAMAP" id="MF_00386">
    <property type="entry name" value="UPF0161_YidD"/>
    <property type="match status" value="1"/>
</dbReference>
<organism evidence="2 4">
    <name type="scientific">Caldalkalibacillus thermarum (strain TA2.A1)</name>
    <dbReference type="NCBI Taxonomy" id="986075"/>
    <lineage>
        <taxon>Bacteria</taxon>
        <taxon>Bacillati</taxon>
        <taxon>Bacillota</taxon>
        <taxon>Bacilli</taxon>
        <taxon>Bacillales</taxon>
        <taxon>Bacillaceae</taxon>
        <taxon>Caldalkalibacillus</taxon>
    </lineage>
</organism>
<dbReference type="RefSeq" id="WP_007503515.1">
    <property type="nucleotide sequence ID" value="NZ_AFCE01000098.1"/>
</dbReference>
<reference evidence="3" key="3">
    <citation type="submission" date="2021-08" db="EMBL/GenBank/DDBJ databases">
        <authorList>
            <person name="de Jong S."/>
            <person name="van den Broek M."/>
            <person name="Merkel A."/>
            <person name="de la Torre Cortes P."/>
            <person name="Kalamorz F."/>
            <person name="Cook G."/>
            <person name="van Loosdrecht M."/>
            <person name="McMillan D."/>
        </authorList>
    </citation>
    <scope>NUCLEOTIDE SEQUENCE</scope>
    <source>
        <strain evidence="3">TA2.A1</strain>
    </source>
</reference>
<dbReference type="InterPro" id="IPR002696">
    <property type="entry name" value="Membr_insert_effic_factor_YidD"/>
</dbReference>
<dbReference type="GO" id="GO:0005886">
    <property type="term" value="C:plasma membrane"/>
    <property type="evidence" value="ECO:0007669"/>
    <property type="project" value="UniProtKB-SubCell"/>
</dbReference>
<dbReference type="OrthoDB" id="9801753at2"/>
<evidence type="ECO:0000313" key="5">
    <source>
        <dbReference type="Proteomes" id="UP000825179"/>
    </source>
</evidence>
<reference evidence="2 4" key="1">
    <citation type="journal article" date="2011" name="J. Bacteriol.">
        <title>Draft genome sequence of the thermoalkaliphilic Caldalkalibacillus thermarum strain TA2.A1.</title>
        <authorList>
            <person name="Kalamorz F."/>
            <person name="Keis S."/>
            <person name="McMillan D.G."/>
            <person name="Olsson K."/>
            <person name="Stanton J.A."/>
            <person name="Stockwell P."/>
            <person name="Black M.A."/>
            <person name="Klingeman D.M."/>
            <person name="Land M.L."/>
            <person name="Han C.S."/>
            <person name="Martin S.L."/>
            <person name="Becher S.A."/>
            <person name="Peddie C.J."/>
            <person name="Morgan H.W."/>
            <person name="Matthies D."/>
            <person name="Preiss L."/>
            <person name="Meier T."/>
            <person name="Brown S.D."/>
            <person name="Cook G.M."/>
        </authorList>
    </citation>
    <scope>NUCLEOTIDE SEQUENCE [LARGE SCALE GENOMIC DNA]</scope>
    <source>
        <strain evidence="2 4">TA2.A1</strain>
    </source>
</reference>
<reference evidence="3 5" key="2">
    <citation type="journal article" date="2020" name="Extremophiles">
        <title>Genomic analysis of Caldalkalibacillus thermarum TA2.A1 reveals aerobic alkaliphilic metabolism and evolutionary hallmarks linking alkaliphilic bacteria and plant life.</title>
        <authorList>
            <person name="de Jong S.I."/>
            <person name="van den Broek M.A."/>
            <person name="Merkel A.Y."/>
            <person name="de la Torre Cortes P."/>
            <person name="Kalamorz F."/>
            <person name="Cook G.M."/>
            <person name="van Loosdrecht M.C.M."/>
            <person name="McMillan D.G.G."/>
        </authorList>
    </citation>
    <scope>NUCLEOTIDE SEQUENCE [LARGE SCALE GENOMIC DNA]</scope>
    <source>
        <strain evidence="3 5">TA2.A1</strain>
    </source>
</reference>
<dbReference type="Proteomes" id="UP000010716">
    <property type="component" value="Unassembled WGS sequence"/>
</dbReference>
<dbReference type="PANTHER" id="PTHR33383">
    <property type="entry name" value="MEMBRANE PROTEIN INSERTION EFFICIENCY FACTOR-RELATED"/>
    <property type="match status" value="1"/>
</dbReference>
<evidence type="ECO:0000256" key="1">
    <source>
        <dbReference type="HAMAP-Rule" id="MF_00386"/>
    </source>
</evidence>
<comment type="subcellular location">
    <subcellularLocation>
        <location evidence="1">Cell membrane</location>
        <topology evidence="1">Peripheral membrane protein</topology>
        <orientation evidence="1">Cytoplasmic side</orientation>
    </subcellularLocation>
</comment>
<comment type="function">
    <text evidence="1">Could be involved in insertion of integral membrane proteins into the membrane.</text>
</comment>
<proteinExistence type="inferred from homology"/>
<keyword evidence="1" id="KW-0472">Membrane</keyword>
<dbReference type="AlphaFoldDB" id="F5L535"/>
<comment type="similarity">
    <text evidence="1">Belongs to the UPF0161 family.</text>
</comment>
<dbReference type="KEGG" id="cthu:HUR95_02480"/>
<keyword evidence="1" id="KW-1003">Cell membrane</keyword>
<dbReference type="Proteomes" id="UP000825179">
    <property type="component" value="Chromosome"/>
</dbReference>
<gene>
    <name evidence="3" type="primary">yidD</name>
    <name evidence="2" type="ORF">CathTA2_0898</name>
    <name evidence="3" type="ORF">HUR95_02480</name>
</gene>
<dbReference type="NCBIfam" id="TIGR00278">
    <property type="entry name" value="membrane protein insertion efficiency factor YidD"/>
    <property type="match status" value="1"/>
</dbReference>
<dbReference type="EMBL" id="CP082237">
    <property type="protein sequence ID" value="QZT34295.1"/>
    <property type="molecule type" value="Genomic_DNA"/>
</dbReference>
<name>F5L535_CALTT</name>
<evidence type="ECO:0000313" key="2">
    <source>
        <dbReference type="EMBL" id="EGL83537.1"/>
    </source>
</evidence>
<keyword evidence="5" id="KW-1185">Reference proteome</keyword>
<protein>
    <recommendedName>
        <fullName evidence="1">Putative membrane protein insertion efficiency factor</fullName>
    </recommendedName>
</protein>
<evidence type="ECO:0000313" key="3">
    <source>
        <dbReference type="EMBL" id="QZT34295.1"/>
    </source>
</evidence>
<accession>F5L535</accession>
<evidence type="ECO:0000313" key="4">
    <source>
        <dbReference type="Proteomes" id="UP000010716"/>
    </source>
</evidence>
<dbReference type="SMART" id="SM01234">
    <property type="entry name" value="Haemolytic"/>
    <property type="match status" value="1"/>
</dbReference>
<sequence length="70" mass="8253">MGVKLILALIRFYQKWISPLRPPSCRFVPTCSHYAYQAFQKYGLFKGSYLVLKRMMKCHPFHRGGYDPLP</sequence>